<dbReference type="EMBL" id="KY684083">
    <property type="protein sequence ID" value="ARF08345.1"/>
    <property type="molecule type" value="Genomic_DNA"/>
</dbReference>
<protein>
    <recommendedName>
        <fullName evidence="1">F-box domain-containing protein</fullName>
    </recommendedName>
</protein>
<evidence type="ECO:0000313" key="2">
    <source>
        <dbReference type="EMBL" id="ARF08345.1"/>
    </source>
</evidence>
<sequence>MIPFELIEIIASYMDFIDCLYLRYVNKQFYTIKQNSISSQLARILNKKVGLELNSQFGREIIDFIKKNTNVYIVGYSIAEAINDEYLDDCPVQICVESVKTDKSFRQSSVYHDIWEILEKYNSYSRAKNSGSNRYSYDRREYCGYIGNNEYVSITGPGDYDEISLITVNKINFARSFTFCKNYYNGKVLYVQNIDSIINKWGYLDYSYDTIKEYGCYDVDYMEFDPLHYVLNTTEKFYHCYDIYIDIKLLLALSDPKYYKPINPKNLEKVKIDRIKSKKAIYDSKNGKLLVNKFFGYTTIEQFNQNWIEFDISNEYQNYVKYHEPEYINMDDSDDDSQYY</sequence>
<organism evidence="2">
    <name type="scientific">Catovirus CTV1</name>
    <dbReference type="NCBI Taxonomy" id="1977631"/>
    <lineage>
        <taxon>Viruses</taxon>
        <taxon>Varidnaviria</taxon>
        <taxon>Bamfordvirae</taxon>
        <taxon>Nucleocytoviricota</taxon>
        <taxon>Megaviricetes</taxon>
        <taxon>Imitervirales</taxon>
        <taxon>Mimiviridae</taxon>
        <taxon>Klosneuvirinae</taxon>
        <taxon>Catovirus</taxon>
    </lineage>
</organism>
<gene>
    <name evidence="2" type="ORF">Catovirus_1_395</name>
</gene>
<accession>A0A1V0S9F3</accession>
<proteinExistence type="predicted"/>
<dbReference type="PROSITE" id="PS50181">
    <property type="entry name" value="FBOX"/>
    <property type="match status" value="1"/>
</dbReference>
<evidence type="ECO:0000259" key="1">
    <source>
        <dbReference type="PROSITE" id="PS50181"/>
    </source>
</evidence>
<feature type="domain" description="F-box" evidence="1">
    <location>
        <begin position="1"/>
        <end position="44"/>
    </location>
</feature>
<name>A0A1V0S9F3_9VIRU</name>
<reference evidence="2" key="1">
    <citation type="journal article" date="2017" name="Science">
        <title>Giant viruses with an expanded complement of translation system components.</title>
        <authorList>
            <person name="Schulz F."/>
            <person name="Yutin N."/>
            <person name="Ivanova N.N."/>
            <person name="Ortega D.R."/>
            <person name="Lee T.K."/>
            <person name="Vierheilig J."/>
            <person name="Daims H."/>
            <person name="Horn M."/>
            <person name="Wagner M."/>
            <person name="Jensen G.J."/>
            <person name="Kyrpides N.C."/>
            <person name="Koonin E.V."/>
            <person name="Woyke T."/>
        </authorList>
    </citation>
    <scope>NUCLEOTIDE SEQUENCE</scope>
    <source>
        <strain evidence="2">CTV1</strain>
    </source>
</reference>
<dbReference type="CDD" id="cd09917">
    <property type="entry name" value="F-box_SF"/>
    <property type="match status" value="1"/>
</dbReference>
<dbReference type="InterPro" id="IPR001810">
    <property type="entry name" value="F-box_dom"/>
</dbReference>